<accession>X1IM73</accession>
<gene>
    <name evidence="1" type="ORF">S03H2_41084</name>
</gene>
<dbReference type="AlphaFoldDB" id="X1IM73"/>
<protein>
    <submittedName>
        <fullName evidence="1">Uncharacterized protein</fullName>
    </submittedName>
</protein>
<reference evidence="1" key="1">
    <citation type="journal article" date="2014" name="Front. Microbiol.">
        <title>High frequency of phylogenetically diverse reductive dehalogenase-homologous genes in deep subseafloor sedimentary metagenomes.</title>
        <authorList>
            <person name="Kawai M."/>
            <person name="Futagami T."/>
            <person name="Toyoda A."/>
            <person name="Takaki Y."/>
            <person name="Nishi S."/>
            <person name="Hori S."/>
            <person name="Arai W."/>
            <person name="Tsubouchi T."/>
            <person name="Morono Y."/>
            <person name="Uchiyama I."/>
            <person name="Ito T."/>
            <person name="Fujiyama A."/>
            <person name="Inagaki F."/>
            <person name="Takami H."/>
        </authorList>
    </citation>
    <scope>NUCLEOTIDE SEQUENCE</scope>
    <source>
        <strain evidence="1">Expedition CK06-06</strain>
    </source>
</reference>
<dbReference type="EMBL" id="BARU01025505">
    <property type="protein sequence ID" value="GAH67219.1"/>
    <property type="molecule type" value="Genomic_DNA"/>
</dbReference>
<comment type="caution">
    <text evidence="1">The sequence shown here is derived from an EMBL/GenBank/DDBJ whole genome shotgun (WGS) entry which is preliminary data.</text>
</comment>
<name>X1IM73_9ZZZZ</name>
<evidence type="ECO:0000313" key="1">
    <source>
        <dbReference type="EMBL" id="GAH67219.1"/>
    </source>
</evidence>
<sequence>MGDILDEATALIRCKECSWYKNCVTPMQVSAEDIAQFRLMMQGASLPEQAKGEMENFLENIASASQNMILQSCPVFTQRLKDNPGLAQRIKEMMRNWGKEEEESSK</sequence>
<proteinExistence type="predicted"/>
<organism evidence="1">
    <name type="scientific">marine sediment metagenome</name>
    <dbReference type="NCBI Taxonomy" id="412755"/>
    <lineage>
        <taxon>unclassified sequences</taxon>
        <taxon>metagenomes</taxon>
        <taxon>ecological metagenomes</taxon>
    </lineage>
</organism>